<accession>A0A7Y6Q413</accession>
<dbReference type="InterPro" id="IPR011032">
    <property type="entry name" value="GroES-like_sf"/>
</dbReference>
<gene>
    <name evidence="4" type="ORF">HT585_07575</name>
</gene>
<dbReference type="GO" id="GO:0005829">
    <property type="term" value="C:cytosol"/>
    <property type="evidence" value="ECO:0007669"/>
    <property type="project" value="TreeGrafter"/>
</dbReference>
<dbReference type="InterPro" id="IPR020843">
    <property type="entry name" value="ER"/>
</dbReference>
<keyword evidence="1" id="KW-0521">NADP</keyword>
<dbReference type="SMART" id="SM00829">
    <property type="entry name" value="PKS_ER"/>
    <property type="match status" value="1"/>
</dbReference>
<sequence length="321" mass="33995">MHALVFDTFGGPEVLSYREVADPAVPLGHIQLAMRAIGLNFADIYRRKGNYTLAGKAPHIAGYEGAGEVVAIGEGVEGVAIGDRIGFADVPFANATRVTVPLERAIPLPDDIDFEAAAALLLQGLTAQYLVEDSYSVRAGDTVLVQAAGGGVGQLLIRLAIARGASVIAMASTLEKQALAKAAGAAYALGYDEGWPDKVRALSDRGVNVAYDSVGITLLDSLAAVRSRGTLVTFGMAGGPAPLVDPRYLMEHSKTVVGGDLWDFLTDRQQRLSRAGRLFQALRDGVIERPRIETFALSDGAAAHARLEDRRFSGKIVLLPE</sequence>
<evidence type="ECO:0000256" key="2">
    <source>
        <dbReference type="ARBA" id="ARBA00023002"/>
    </source>
</evidence>
<dbReference type="GO" id="GO:0003960">
    <property type="term" value="F:quinone reductase (NADPH) activity"/>
    <property type="evidence" value="ECO:0007669"/>
    <property type="project" value="InterPro"/>
</dbReference>
<evidence type="ECO:0000313" key="4">
    <source>
        <dbReference type="EMBL" id="NVD38707.1"/>
    </source>
</evidence>
<keyword evidence="5" id="KW-1185">Reference proteome</keyword>
<evidence type="ECO:0000259" key="3">
    <source>
        <dbReference type="SMART" id="SM00829"/>
    </source>
</evidence>
<dbReference type="GO" id="GO:0070402">
    <property type="term" value="F:NADPH binding"/>
    <property type="evidence" value="ECO:0007669"/>
    <property type="project" value="TreeGrafter"/>
</dbReference>
<proteinExistence type="predicted"/>
<dbReference type="CDD" id="cd05286">
    <property type="entry name" value="QOR2"/>
    <property type="match status" value="1"/>
</dbReference>
<evidence type="ECO:0000256" key="1">
    <source>
        <dbReference type="ARBA" id="ARBA00022857"/>
    </source>
</evidence>
<dbReference type="PANTHER" id="PTHR48106:SF13">
    <property type="entry name" value="QUINONE OXIDOREDUCTASE-RELATED"/>
    <property type="match status" value="1"/>
</dbReference>
<dbReference type="SUPFAM" id="SSF51735">
    <property type="entry name" value="NAD(P)-binding Rossmann-fold domains"/>
    <property type="match status" value="1"/>
</dbReference>
<dbReference type="Pfam" id="PF00107">
    <property type="entry name" value="ADH_zinc_N"/>
    <property type="match status" value="1"/>
</dbReference>
<feature type="domain" description="Enoyl reductase (ER)" evidence="3">
    <location>
        <begin position="10"/>
        <end position="318"/>
    </location>
</feature>
<dbReference type="Pfam" id="PF08240">
    <property type="entry name" value="ADH_N"/>
    <property type="match status" value="1"/>
</dbReference>
<dbReference type="GO" id="GO:0035925">
    <property type="term" value="F:mRNA 3'-UTR AU-rich region binding"/>
    <property type="evidence" value="ECO:0007669"/>
    <property type="project" value="TreeGrafter"/>
</dbReference>
<dbReference type="AlphaFoldDB" id="A0A7Y6Q413"/>
<dbReference type="InterPro" id="IPR047618">
    <property type="entry name" value="QOR-like"/>
</dbReference>
<dbReference type="Proteomes" id="UP000520198">
    <property type="component" value="Unassembled WGS sequence"/>
</dbReference>
<dbReference type="InterPro" id="IPR013149">
    <property type="entry name" value="ADH-like_C"/>
</dbReference>
<organism evidence="4 5">
    <name type="scientific">Ensifer oleiphilus</name>
    <dbReference type="NCBI Taxonomy" id="2742698"/>
    <lineage>
        <taxon>Bacteria</taxon>
        <taxon>Pseudomonadati</taxon>
        <taxon>Pseudomonadota</taxon>
        <taxon>Alphaproteobacteria</taxon>
        <taxon>Hyphomicrobiales</taxon>
        <taxon>Rhizobiaceae</taxon>
        <taxon>Sinorhizobium/Ensifer group</taxon>
        <taxon>Ensifer</taxon>
    </lineage>
</organism>
<dbReference type="InterPro" id="IPR036291">
    <property type="entry name" value="NAD(P)-bd_dom_sf"/>
</dbReference>
<keyword evidence="2" id="KW-0560">Oxidoreductase</keyword>
<dbReference type="Gene3D" id="3.90.180.10">
    <property type="entry name" value="Medium-chain alcohol dehydrogenases, catalytic domain"/>
    <property type="match status" value="1"/>
</dbReference>
<reference evidence="4 5" key="1">
    <citation type="submission" date="2020-06" db="EMBL/GenBank/DDBJ databases">
        <authorList>
            <person name="Grouzdev D.S."/>
        </authorList>
    </citation>
    <scope>NUCLEOTIDE SEQUENCE [LARGE SCALE GENOMIC DNA]</scope>
    <source>
        <strain evidence="4 5">HO-A22</strain>
    </source>
</reference>
<dbReference type="PANTHER" id="PTHR48106">
    <property type="entry name" value="QUINONE OXIDOREDUCTASE PIG3-RELATED"/>
    <property type="match status" value="1"/>
</dbReference>
<comment type="caution">
    <text evidence="4">The sequence shown here is derived from an EMBL/GenBank/DDBJ whole genome shotgun (WGS) entry which is preliminary data.</text>
</comment>
<dbReference type="RefSeq" id="WP_176352343.1">
    <property type="nucleotide sequence ID" value="NZ_JABWDU010000002.1"/>
</dbReference>
<name>A0A7Y6Q413_9HYPH</name>
<dbReference type="Gene3D" id="3.40.50.720">
    <property type="entry name" value="NAD(P)-binding Rossmann-like Domain"/>
    <property type="match status" value="1"/>
</dbReference>
<dbReference type="SUPFAM" id="SSF50129">
    <property type="entry name" value="GroES-like"/>
    <property type="match status" value="1"/>
</dbReference>
<protein>
    <submittedName>
        <fullName evidence="4">Quinone oxidoreductase</fullName>
    </submittedName>
</protein>
<evidence type="ECO:0000313" key="5">
    <source>
        <dbReference type="Proteomes" id="UP000520198"/>
    </source>
</evidence>
<dbReference type="EMBL" id="JABWDU010000002">
    <property type="protein sequence ID" value="NVD38707.1"/>
    <property type="molecule type" value="Genomic_DNA"/>
</dbReference>
<dbReference type="InterPro" id="IPR013154">
    <property type="entry name" value="ADH-like_N"/>
</dbReference>